<evidence type="ECO:0000313" key="1">
    <source>
        <dbReference type="EMBL" id="CAB4144071.1"/>
    </source>
</evidence>
<gene>
    <name evidence="2" type="ORF">UFOVP1200_40</name>
    <name evidence="1" type="ORF">UFOVP469_10</name>
</gene>
<proteinExistence type="predicted"/>
<sequence>MAGLRFSLQDFSLANPIYSTAEVAVYAVDEDTQTVTTTLATLYADQVGTSTLSNPQSLDNDGKWQQPVYVDAPVVMSVLGSDLTTHTTGIVGTRASFRDEWATDTAYIYGDTVLDGAAGNDTGNQYINTTTHTSGDWDDDLAAGNWLLTVVAFDGTDYLPIAGGTVTGGLNVSGQFVATTNARIANLWVAPGAYSMEDTFSAGTSPFAVSMTLPRVNGASAPPGKRNIMQMAILQDRALPVASANQGPSVNALEIVQRSGVAGGAVADSWGGSRTMLRVTWTEDNSPVESLNGPENGKVTPAVNVTWSTIFAKYNRGGTAPEYGKARGSNFLDYGMVSHIAGSTNLTNSRLYEGALFFQAGTSVRNAFGWALQTPLTAGAAPAEVYTAYTTGAGGKTSHSWRTVFGIGETGWGGIDPLHGTLLSFKASHAAPVPQARNGIDIQDVHFSGRAIKWIGGDISGGAHGTVSSGRLRLGNGYLTPSAAGLEIDAVGYRGSPSGTIMTLGVNLVNGDPVVDIRNNSIGDDDYGGTYQFYSPDYATNEFRAVKVLNPPRTNGAAPSNPIEVRLRYNSSAKVEFPVTNTATATSHPTELTATIADYYVGRYLAYYTGVCTGEKQLITAYDETTHILTTNAFTTAPTASVNVIGNYSFSAVLPTVPDTIVNSWQFTLNGGTGTVVRETSPNSANLTGDGTNAASLDQTFSWPATTGGVLYLVAAGNYRVMLGTTRGASDLLDVYVEAETPDVDEDYPFVPEDLTFYSAGTTVWLRIENTSTITAKIRNVRCADATSGAAILLGVRAGVEAVPLTVNHTWTQLNTLALQPGGGAATFGGTLGVTGAVTGASFIPSGSAVPSNGLYLPAANTLGFAINSAADMRLTASSLSPAVSDGLALGTSALMWSDVFFASGGVLNFNNGDVTLTHSADLLTLAGGGLSLTGSGTGLAVTNNATIGGTVITTGSETAASFIPSSATVPTNGMYLPAANTLGWSVASTAEMRMDGTALFAATNDGLALGKSANAFSDAFFASGAILDFDASDITLTHASNRLAFEGGRFLFGSTTDDASTTVQVNGTFKVSSTSAFTGIMTAGIINASSVSSFNSSGTAFTTFSGVMLQAQAADGVSSTVLVEARGFYPKLSFRRANTSSASPSALVLADQMGAIEFRGHDGSAYTISRATQEALAAEAWTGSAQGTYWQWRTTAIGGTTTSIKMTLGDTGNLTLATGYLVRVSSNTGTATGTTRTDALQLSGDFKRLSTVAAGTGVILPTGVIGMAIVLVNSGANALKVYANGSETIDGVAGSTGVTLTNPGRCLYWFSAANTWHSAMFNGLSA</sequence>
<name>A0A6J5MD18_9CAUD</name>
<protein>
    <submittedName>
        <fullName evidence="1">Uncharacterized protein</fullName>
    </submittedName>
</protein>
<reference evidence="1" key="1">
    <citation type="submission" date="2020-04" db="EMBL/GenBank/DDBJ databases">
        <authorList>
            <person name="Chiriac C."/>
            <person name="Salcher M."/>
            <person name="Ghai R."/>
            <person name="Kavagutti S V."/>
        </authorList>
    </citation>
    <scope>NUCLEOTIDE SEQUENCE</scope>
</reference>
<dbReference type="EMBL" id="LR796428">
    <property type="protein sequence ID" value="CAB4144071.1"/>
    <property type="molecule type" value="Genomic_DNA"/>
</dbReference>
<organism evidence="1">
    <name type="scientific">uncultured Caudovirales phage</name>
    <dbReference type="NCBI Taxonomy" id="2100421"/>
    <lineage>
        <taxon>Viruses</taxon>
        <taxon>Duplodnaviria</taxon>
        <taxon>Heunggongvirae</taxon>
        <taxon>Uroviricota</taxon>
        <taxon>Caudoviricetes</taxon>
        <taxon>Peduoviridae</taxon>
        <taxon>Maltschvirus</taxon>
        <taxon>Maltschvirus maltsch</taxon>
    </lineage>
</organism>
<dbReference type="EMBL" id="LR797153">
    <property type="protein sequence ID" value="CAB4190149.1"/>
    <property type="molecule type" value="Genomic_DNA"/>
</dbReference>
<accession>A0A6J5MD18</accession>
<evidence type="ECO:0000313" key="2">
    <source>
        <dbReference type="EMBL" id="CAB4190149.1"/>
    </source>
</evidence>